<feature type="domain" description="Potassium channel" evidence="10">
    <location>
        <begin position="107"/>
        <end position="172"/>
    </location>
</feature>
<feature type="transmembrane region" description="Helical" evidence="8">
    <location>
        <begin position="9"/>
        <end position="27"/>
    </location>
</feature>
<feature type="transmembrane region" description="Helical" evidence="8">
    <location>
        <begin position="39"/>
        <end position="59"/>
    </location>
</feature>
<evidence type="ECO:0000256" key="5">
    <source>
        <dbReference type="ARBA" id="ARBA00023065"/>
    </source>
</evidence>
<keyword evidence="3 8" id="KW-0812">Transmembrane</keyword>
<keyword evidence="5" id="KW-0406">Ion transport</keyword>
<feature type="domain" description="Potassium channel" evidence="10">
    <location>
        <begin position="14"/>
        <end position="90"/>
    </location>
</feature>
<protein>
    <recommendedName>
        <fullName evidence="10">Potassium channel domain-containing protein</fullName>
    </recommendedName>
</protein>
<evidence type="ECO:0000256" key="8">
    <source>
        <dbReference type="SAM" id="Phobius"/>
    </source>
</evidence>
<feature type="signal peptide" evidence="9">
    <location>
        <begin position="1"/>
        <end position="19"/>
    </location>
</feature>
<feature type="transmembrane region" description="Helical" evidence="8">
    <location>
        <begin position="151"/>
        <end position="171"/>
    </location>
</feature>
<organism evidence="11">
    <name type="scientific">Helicotheca tamesis</name>
    <dbReference type="NCBI Taxonomy" id="374047"/>
    <lineage>
        <taxon>Eukaryota</taxon>
        <taxon>Sar</taxon>
        <taxon>Stramenopiles</taxon>
        <taxon>Ochrophyta</taxon>
        <taxon>Bacillariophyta</taxon>
        <taxon>Mediophyceae</taxon>
        <taxon>Lithodesmiophycidae</taxon>
        <taxon>Lithodesmiales</taxon>
        <taxon>Lithodesmiaceae</taxon>
        <taxon>Helicotheca</taxon>
    </lineage>
</organism>
<keyword evidence="2" id="KW-0813">Transport</keyword>
<evidence type="ECO:0000256" key="9">
    <source>
        <dbReference type="SAM" id="SignalP"/>
    </source>
</evidence>
<dbReference type="GO" id="GO:0005886">
    <property type="term" value="C:plasma membrane"/>
    <property type="evidence" value="ECO:0007669"/>
    <property type="project" value="TreeGrafter"/>
</dbReference>
<feature type="chain" id="PRO_5031058621" description="Potassium channel domain-containing protein" evidence="9">
    <location>
        <begin position="20"/>
        <end position="199"/>
    </location>
</feature>
<accession>A0A7S2IBQ3</accession>
<reference evidence="11" key="1">
    <citation type="submission" date="2021-01" db="EMBL/GenBank/DDBJ databases">
        <authorList>
            <person name="Corre E."/>
            <person name="Pelletier E."/>
            <person name="Niang G."/>
            <person name="Scheremetjew M."/>
            <person name="Finn R."/>
            <person name="Kale V."/>
            <person name="Holt S."/>
            <person name="Cochrane G."/>
            <person name="Meng A."/>
            <person name="Brown T."/>
            <person name="Cohen L."/>
        </authorList>
    </citation>
    <scope>NUCLEOTIDE SEQUENCE</scope>
    <source>
        <strain evidence="11">CCMP826</strain>
    </source>
</reference>
<dbReference type="SUPFAM" id="SSF81324">
    <property type="entry name" value="Voltage-gated potassium channels"/>
    <property type="match status" value="2"/>
</dbReference>
<keyword evidence="9" id="KW-0732">Signal</keyword>
<evidence type="ECO:0000256" key="7">
    <source>
        <dbReference type="ARBA" id="ARBA00023303"/>
    </source>
</evidence>
<dbReference type="GO" id="GO:0015271">
    <property type="term" value="F:outward rectifier potassium channel activity"/>
    <property type="evidence" value="ECO:0007669"/>
    <property type="project" value="TreeGrafter"/>
</dbReference>
<evidence type="ECO:0000256" key="1">
    <source>
        <dbReference type="ARBA" id="ARBA00004141"/>
    </source>
</evidence>
<dbReference type="InterPro" id="IPR003280">
    <property type="entry name" value="2pore_dom_K_chnl"/>
</dbReference>
<comment type="subcellular location">
    <subcellularLocation>
        <location evidence="1">Membrane</location>
        <topology evidence="1">Multi-pass membrane protein</topology>
    </subcellularLocation>
</comment>
<keyword evidence="4 8" id="KW-1133">Transmembrane helix</keyword>
<dbReference type="PANTHER" id="PTHR11003">
    <property type="entry name" value="POTASSIUM CHANNEL, SUBFAMILY K"/>
    <property type="match status" value="1"/>
</dbReference>
<evidence type="ECO:0000256" key="6">
    <source>
        <dbReference type="ARBA" id="ARBA00023136"/>
    </source>
</evidence>
<evidence type="ECO:0000256" key="2">
    <source>
        <dbReference type="ARBA" id="ARBA00022448"/>
    </source>
</evidence>
<dbReference type="InterPro" id="IPR013099">
    <property type="entry name" value="K_chnl_dom"/>
</dbReference>
<evidence type="ECO:0000313" key="11">
    <source>
        <dbReference type="EMBL" id="CAD9514252.1"/>
    </source>
</evidence>
<dbReference type="GO" id="GO:0022841">
    <property type="term" value="F:potassium ion leak channel activity"/>
    <property type="evidence" value="ECO:0007669"/>
    <property type="project" value="TreeGrafter"/>
</dbReference>
<keyword evidence="6 8" id="KW-0472">Membrane</keyword>
<dbReference type="EMBL" id="HBGV01017744">
    <property type="protein sequence ID" value="CAD9514252.1"/>
    <property type="molecule type" value="Transcribed_RNA"/>
</dbReference>
<feature type="transmembrane region" description="Helical" evidence="8">
    <location>
        <begin position="101"/>
        <end position="121"/>
    </location>
</feature>
<dbReference type="AlphaFoldDB" id="A0A7S2IBQ3"/>
<dbReference type="GO" id="GO:0030322">
    <property type="term" value="P:stabilization of membrane potential"/>
    <property type="evidence" value="ECO:0007669"/>
    <property type="project" value="TreeGrafter"/>
</dbReference>
<evidence type="ECO:0000256" key="3">
    <source>
        <dbReference type="ARBA" id="ARBA00022692"/>
    </source>
</evidence>
<proteinExistence type="predicted"/>
<sequence>MSTLAWKRLLLMGISLIAAGTIGFHQIPGMIDEDAGGNHLINSIYCSVMTLTTVGFGDICPSENITHVGRAFIVVLSFCGLGMFCGPVMDFSASWTKKVPGGALGAFVVTLGLGIAVFTVAEEMSELEAAYFSIITGTTIGYGEMGPKTDVGRLVTAVFAILVINVVGGLLDPAKEFLSSFCVDKSAEASKKDPEKKFV</sequence>
<keyword evidence="7" id="KW-0407">Ion channel</keyword>
<feature type="transmembrane region" description="Helical" evidence="8">
    <location>
        <begin position="71"/>
        <end position="89"/>
    </location>
</feature>
<name>A0A7S2IBQ3_9STRA</name>
<gene>
    <name evidence="11" type="ORF">HTAM1171_LOCUS10941</name>
</gene>
<evidence type="ECO:0000256" key="4">
    <source>
        <dbReference type="ARBA" id="ARBA00022989"/>
    </source>
</evidence>
<dbReference type="PANTHER" id="PTHR11003:SF291">
    <property type="entry name" value="IP11374P"/>
    <property type="match status" value="1"/>
</dbReference>
<dbReference type="Gene3D" id="1.10.287.70">
    <property type="match status" value="2"/>
</dbReference>
<dbReference type="Pfam" id="PF07885">
    <property type="entry name" value="Ion_trans_2"/>
    <property type="match status" value="2"/>
</dbReference>
<evidence type="ECO:0000259" key="10">
    <source>
        <dbReference type="Pfam" id="PF07885"/>
    </source>
</evidence>